<accession>A0A2T7CPD3</accession>
<organism evidence="8 9">
    <name type="scientific">Panicum hallii var. hallii</name>
    <dbReference type="NCBI Taxonomy" id="1504633"/>
    <lineage>
        <taxon>Eukaryota</taxon>
        <taxon>Viridiplantae</taxon>
        <taxon>Streptophyta</taxon>
        <taxon>Embryophyta</taxon>
        <taxon>Tracheophyta</taxon>
        <taxon>Spermatophyta</taxon>
        <taxon>Magnoliopsida</taxon>
        <taxon>Liliopsida</taxon>
        <taxon>Poales</taxon>
        <taxon>Poaceae</taxon>
        <taxon>PACMAD clade</taxon>
        <taxon>Panicoideae</taxon>
        <taxon>Panicodae</taxon>
        <taxon>Paniceae</taxon>
        <taxon>Panicinae</taxon>
        <taxon>Panicum</taxon>
        <taxon>Panicum sect. Panicum</taxon>
    </lineage>
</organism>
<dbReference type="GO" id="GO:0047372">
    <property type="term" value="F:monoacylglycerol lipase activity"/>
    <property type="evidence" value="ECO:0007669"/>
    <property type="project" value="TreeGrafter"/>
</dbReference>
<keyword evidence="5 6" id="KW-0378">Hydrolase</keyword>
<feature type="active site" description="Nucleophile" evidence="5">
    <location>
        <position position="75"/>
    </location>
</feature>
<dbReference type="SUPFAM" id="SSF52151">
    <property type="entry name" value="FabD/lysophospholipase-like"/>
    <property type="match status" value="1"/>
</dbReference>
<evidence type="ECO:0000256" key="3">
    <source>
        <dbReference type="ARBA" id="ARBA00023098"/>
    </source>
</evidence>
<keyword evidence="3 5" id="KW-0443">Lipid metabolism</keyword>
<feature type="short sequence motif" description="GXGXXG" evidence="5">
    <location>
        <begin position="35"/>
        <end position="40"/>
    </location>
</feature>
<feature type="active site" description="Proton acceptor" evidence="5">
    <location>
        <position position="228"/>
    </location>
</feature>
<dbReference type="OrthoDB" id="637146at2759"/>
<keyword evidence="9" id="KW-1185">Reference proteome</keyword>
<dbReference type="InterPro" id="IPR016035">
    <property type="entry name" value="Acyl_Trfase/lysoPLipase"/>
</dbReference>
<dbReference type="GO" id="GO:0016042">
    <property type="term" value="P:lipid catabolic process"/>
    <property type="evidence" value="ECO:0007669"/>
    <property type="project" value="UniProtKB-UniRule"/>
</dbReference>
<dbReference type="EC" id="3.1.1.-" evidence="6"/>
<comment type="function">
    <text evidence="4">Possesses non-specific lipolytic acyl hydrolase (LAH) activity. Hydrolyzes phospholipids as well as galactolipids. May play a role in disease resistance.</text>
</comment>
<dbReference type="Pfam" id="PF01734">
    <property type="entry name" value="Patatin"/>
    <property type="match status" value="1"/>
</dbReference>
<keyword evidence="2" id="KW-0611">Plant defense</keyword>
<dbReference type="AlphaFoldDB" id="A0A2T7CPD3"/>
<dbReference type="PANTHER" id="PTHR32176:SF51">
    <property type="entry name" value="PATATIN"/>
    <property type="match status" value="1"/>
</dbReference>
<evidence type="ECO:0000256" key="1">
    <source>
        <dbReference type="ARBA" id="ARBA00010240"/>
    </source>
</evidence>
<dbReference type="GO" id="GO:0004620">
    <property type="term" value="F:phospholipase activity"/>
    <property type="evidence" value="ECO:0007669"/>
    <property type="project" value="TreeGrafter"/>
</dbReference>
<dbReference type="EMBL" id="CM009756">
    <property type="protein sequence ID" value="PUZ45199.1"/>
    <property type="molecule type" value="Genomic_DNA"/>
</dbReference>
<evidence type="ECO:0000256" key="5">
    <source>
        <dbReference type="PROSITE-ProRule" id="PRU01161"/>
    </source>
</evidence>
<feature type="short sequence motif" description="DGA/G" evidence="5">
    <location>
        <begin position="228"/>
        <end position="230"/>
    </location>
</feature>
<dbReference type="PROSITE" id="PS51635">
    <property type="entry name" value="PNPLA"/>
    <property type="match status" value="1"/>
</dbReference>
<dbReference type="GO" id="GO:0006952">
    <property type="term" value="P:defense response"/>
    <property type="evidence" value="ECO:0007669"/>
    <property type="project" value="UniProtKB-KW"/>
</dbReference>
<evidence type="ECO:0000313" key="8">
    <source>
        <dbReference type="EMBL" id="PUZ45199.1"/>
    </source>
</evidence>
<dbReference type="PANTHER" id="PTHR32176">
    <property type="entry name" value="XYLOSE ISOMERASE"/>
    <property type="match status" value="1"/>
</dbReference>
<evidence type="ECO:0000256" key="2">
    <source>
        <dbReference type="ARBA" id="ARBA00022821"/>
    </source>
</evidence>
<evidence type="ECO:0000313" key="9">
    <source>
        <dbReference type="Proteomes" id="UP000244336"/>
    </source>
</evidence>
<dbReference type="STRING" id="1504633.A0A2T7CPD3"/>
<comment type="similarity">
    <text evidence="1 6">Belongs to the patatin family.</text>
</comment>
<evidence type="ECO:0000256" key="6">
    <source>
        <dbReference type="RuleBase" id="RU361262"/>
    </source>
</evidence>
<evidence type="ECO:0000256" key="4">
    <source>
        <dbReference type="ARBA" id="ARBA00025642"/>
    </source>
</evidence>
<dbReference type="Gramene" id="PUZ45199">
    <property type="protein sequence ID" value="PUZ45199"/>
    <property type="gene ID" value="GQ55_8G203100"/>
</dbReference>
<feature type="short sequence motif" description="GXSXG" evidence="5">
    <location>
        <begin position="73"/>
        <end position="77"/>
    </location>
</feature>
<protein>
    <recommendedName>
        <fullName evidence="6">Patatin</fullName>
        <ecNumber evidence="6">3.1.1.-</ecNumber>
    </recommendedName>
</protein>
<proteinExistence type="inferred from homology"/>
<dbReference type="InterPro" id="IPR002641">
    <property type="entry name" value="PNPLA_dom"/>
</dbReference>
<keyword evidence="5 6" id="KW-0442">Lipid degradation</keyword>
<dbReference type="Gene3D" id="3.40.1090.10">
    <property type="entry name" value="Cytosolic phospholipase A2 catalytic domain"/>
    <property type="match status" value="2"/>
</dbReference>
<comment type="domain">
    <text evidence="6">The nitrogen atoms of the two glycine residues in the GGXR motif define the oxyanion hole, and stabilize the oxyanion that forms during the nucleophilic attack by the catalytic serine during substrate cleavage.</text>
</comment>
<evidence type="ECO:0000259" key="7">
    <source>
        <dbReference type="PROSITE" id="PS51635"/>
    </source>
</evidence>
<comment type="function">
    <text evidence="6">Lipolytic acyl hydrolase (LAH).</text>
</comment>
<reference evidence="8 9" key="1">
    <citation type="submission" date="2018-04" db="EMBL/GenBank/DDBJ databases">
        <title>WGS assembly of Panicum hallii var. hallii HAL2.</title>
        <authorList>
            <person name="Lovell J."/>
            <person name="Jenkins J."/>
            <person name="Lowry D."/>
            <person name="Mamidi S."/>
            <person name="Sreedasyam A."/>
            <person name="Weng X."/>
            <person name="Barry K."/>
            <person name="Bonette J."/>
            <person name="Campitelli B."/>
            <person name="Daum C."/>
            <person name="Gordon S."/>
            <person name="Gould B."/>
            <person name="Lipzen A."/>
            <person name="MacQueen A."/>
            <person name="Palacio-Mejia J."/>
            <person name="Plott C."/>
            <person name="Shakirov E."/>
            <person name="Shu S."/>
            <person name="Yoshinaga Y."/>
            <person name="Zane M."/>
            <person name="Rokhsar D."/>
            <person name="Grimwood J."/>
            <person name="Schmutz J."/>
            <person name="Juenger T."/>
        </authorList>
    </citation>
    <scope>NUCLEOTIDE SEQUENCE [LARGE SCALE GENOMIC DNA]</scope>
    <source>
        <strain evidence="9">cv. HAL2</strain>
    </source>
</reference>
<dbReference type="Proteomes" id="UP000244336">
    <property type="component" value="Chromosome 8"/>
</dbReference>
<gene>
    <name evidence="8" type="ORF">GQ55_8G203100</name>
</gene>
<name>A0A2T7CPD3_9POAL</name>
<feature type="domain" description="PNPLA" evidence="7">
    <location>
        <begin position="31"/>
        <end position="241"/>
    </location>
</feature>
<sequence>MEGTMEIKTVTRIPMAKPMPPAKQGRVLTVLSIDGGGIRGLIPATILARLEAQLQEKDGPDARIADYFDVVAGTSTGGLIAAMLTAPGKDNRPLFAAKDISQFYLENGPKIFPQKGGWVWVPGFVRNAVKTVRSGPKYDGEFLHEKINSLLRDIRVADTLSNVVVPAFDVNRMHPILFNSFEAEREAHKNPRLADVCIATSAAPTYLPAHSFATKGAGGEPHAFELVDGGVAANNPTMAAMSLLTKEMIRLRQQLEDKDLHLVNGGLVSGLTTTRKAVTDPTTTKSFENNPTTAAMTALIAMEKEKGKQTLMGRQDAEASVYRNILVLSVGTGIANQTHKYTAADCNKWNLLNWLTNDGFSPLLDFFSNASADMVDIHAEMHFELLGCEKNYLRIQTETLEGDNALVDCTTEKNMAELIKIGNDLLKEKVARVNKDTGVYEPVEGASTNEQALKELAGKLSEERRIRQATALK</sequence>